<dbReference type="EMBL" id="BQNB010015688">
    <property type="protein sequence ID" value="GJT42935.1"/>
    <property type="molecule type" value="Genomic_DNA"/>
</dbReference>
<comment type="caution">
    <text evidence="2">The sequence shown here is derived from an EMBL/GenBank/DDBJ whole genome shotgun (WGS) entry which is preliminary data.</text>
</comment>
<dbReference type="Proteomes" id="UP001151760">
    <property type="component" value="Unassembled WGS sequence"/>
</dbReference>
<evidence type="ECO:0000313" key="3">
    <source>
        <dbReference type="Proteomes" id="UP001151760"/>
    </source>
</evidence>
<accession>A0ABQ5DUS3</accession>
<gene>
    <name evidence="2" type="ORF">Tco_0951650</name>
</gene>
<evidence type="ECO:0000256" key="1">
    <source>
        <dbReference type="SAM" id="MobiDB-lite"/>
    </source>
</evidence>
<evidence type="ECO:0000313" key="2">
    <source>
        <dbReference type="EMBL" id="GJT42935.1"/>
    </source>
</evidence>
<sequence>MMTETYVAFQGQPSLAPSGGVTPTLVVTNIQVNVEGENANTAATEEPPSHTEDETEEPKLAIPISSIPSTVIPLTHAQPITSIIIHPESSQATPKIDKGKGIETKSDDDPLKKLVKASSIVRPGPDEPDKEEQIKKAEEEAMLLAITNPEVIKVVQEEAEKIGLDPKAIKGAKAGEIKHKYDSYMWTVNSRLKPEPIIDIKIHLKTKTVAVTVYRGTDGRNFEVHEPFLFGAFGISELDELREIIPKKKNAVVKDLMNSLSRRYERLKKIPKELGIHSALLAPAPKQASSRSSRRKWKHMELEPETRIPRLECNRALSENVLFINNMVIEELEYVIFFTDEFGDQAFQRWSDIDKVGMEALVSYLVAASMVKSTKNARFNMKLRKLIAENPNQEKLKSKKVKLEALGYKMG</sequence>
<reference evidence="2" key="1">
    <citation type="journal article" date="2022" name="Int. J. Mol. Sci.">
        <title>Draft Genome of Tanacetum Coccineum: Genomic Comparison of Closely Related Tanacetum-Family Plants.</title>
        <authorList>
            <person name="Yamashiro T."/>
            <person name="Shiraishi A."/>
            <person name="Nakayama K."/>
            <person name="Satake H."/>
        </authorList>
    </citation>
    <scope>NUCLEOTIDE SEQUENCE</scope>
</reference>
<name>A0ABQ5DUS3_9ASTR</name>
<organism evidence="2 3">
    <name type="scientific">Tanacetum coccineum</name>
    <dbReference type="NCBI Taxonomy" id="301880"/>
    <lineage>
        <taxon>Eukaryota</taxon>
        <taxon>Viridiplantae</taxon>
        <taxon>Streptophyta</taxon>
        <taxon>Embryophyta</taxon>
        <taxon>Tracheophyta</taxon>
        <taxon>Spermatophyta</taxon>
        <taxon>Magnoliopsida</taxon>
        <taxon>eudicotyledons</taxon>
        <taxon>Gunneridae</taxon>
        <taxon>Pentapetalae</taxon>
        <taxon>asterids</taxon>
        <taxon>campanulids</taxon>
        <taxon>Asterales</taxon>
        <taxon>Asteraceae</taxon>
        <taxon>Asteroideae</taxon>
        <taxon>Anthemideae</taxon>
        <taxon>Anthemidinae</taxon>
        <taxon>Tanacetum</taxon>
    </lineage>
</organism>
<feature type="region of interest" description="Disordered" evidence="1">
    <location>
        <begin position="39"/>
        <end position="58"/>
    </location>
</feature>
<protein>
    <submittedName>
        <fullName evidence="2">Uncharacterized protein</fullName>
    </submittedName>
</protein>
<proteinExistence type="predicted"/>
<reference evidence="2" key="2">
    <citation type="submission" date="2022-01" db="EMBL/GenBank/DDBJ databases">
        <authorList>
            <person name="Yamashiro T."/>
            <person name="Shiraishi A."/>
            <person name="Satake H."/>
            <person name="Nakayama K."/>
        </authorList>
    </citation>
    <scope>NUCLEOTIDE SEQUENCE</scope>
</reference>
<keyword evidence="3" id="KW-1185">Reference proteome</keyword>